<reference evidence="3" key="1">
    <citation type="submission" date="2023-06" db="EMBL/GenBank/DDBJ databases">
        <title>Survivors Of The Sea: Transcriptome response of Skeletonema marinoi to long-term dormancy.</title>
        <authorList>
            <person name="Pinder M.I.M."/>
            <person name="Kourtchenko O."/>
            <person name="Robertson E.K."/>
            <person name="Larsson T."/>
            <person name="Maumus F."/>
            <person name="Osuna-Cruz C.M."/>
            <person name="Vancaester E."/>
            <person name="Stenow R."/>
            <person name="Vandepoele K."/>
            <person name="Ploug H."/>
            <person name="Bruchert V."/>
            <person name="Godhe A."/>
            <person name="Topel M."/>
        </authorList>
    </citation>
    <scope>NUCLEOTIDE SEQUENCE</scope>
    <source>
        <strain evidence="3">R05AC</strain>
    </source>
</reference>
<organism evidence="3 4">
    <name type="scientific">Skeletonema marinoi</name>
    <dbReference type="NCBI Taxonomy" id="267567"/>
    <lineage>
        <taxon>Eukaryota</taxon>
        <taxon>Sar</taxon>
        <taxon>Stramenopiles</taxon>
        <taxon>Ochrophyta</taxon>
        <taxon>Bacillariophyta</taxon>
        <taxon>Coscinodiscophyceae</taxon>
        <taxon>Thalassiosirophycidae</taxon>
        <taxon>Thalassiosirales</taxon>
        <taxon>Skeletonemataceae</taxon>
        <taxon>Skeletonema</taxon>
        <taxon>Skeletonema marinoi-dohrnii complex</taxon>
    </lineage>
</organism>
<accession>A0AAD8XVC8</accession>
<dbReference type="InterPro" id="IPR036047">
    <property type="entry name" value="F-box-like_dom_sf"/>
</dbReference>
<comment type="caution">
    <text evidence="3">The sequence shown here is derived from an EMBL/GenBank/DDBJ whole genome shotgun (WGS) entry which is preliminary data.</text>
</comment>
<dbReference type="SUPFAM" id="SSF81383">
    <property type="entry name" value="F-box domain"/>
    <property type="match status" value="1"/>
</dbReference>
<evidence type="ECO:0000313" key="4">
    <source>
        <dbReference type="Proteomes" id="UP001224775"/>
    </source>
</evidence>
<proteinExistence type="predicted"/>
<dbReference type="Gene3D" id="3.80.10.10">
    <property type="entry name" value="Ribonuclease Inhibitor"/>
    <property type="match status" value="1"/>
</dbReference>
<dbReference type="SMART" id="SM00256">
    <property type="entry name" value="FBOX"/>
    <property type="match status" value="1"/>
</dbReference>
<dbReference type="Proteomes" id="UP001224775">
    <property type="component" value="Unassembled WGS sequence"/>
</dbReference>
<dbReference type="AlphaFoldDB" id="A0AAD8XVC8"/>
<sequence>MPPKKKTKLTRRPSDDAAAEEVDPAVVNQLDDNVIAIIFSCLGPVDIMRMRRVCKKWRDAAKKTIVDHFCVDSVVNCNAMRVMATALPNLQQLSMCGPGHLHKYSDGEDPDEEMATAFAHFTTHDINIISNFRKLHRLNIDGAFMNGRYPTLFNFPLLEKLRISLCCSFKWELEMLSGFPSLRELDVECNRSLRGNIGSLAVLKNSLEKVKIIDCNNVVGNFMDLADFPQLKLLDLQRTAVTGDIGEISENDFLTWKNISFSQRL</sequence>
<dbReference type="EMBL" id="JATAAI010000038">
    <property type="protein sequence ID" value="KAK1734559.1"/>
    <property type="molecule type" value="Genomic_DNA"/>
</dbReference>
<feature type="region of interest" description="Disordered" evidence="1">
    <location>
        <begin position="1"/>
        <end position="20"/>
    </location>
</feature>
<name>A0AAD8XVC8_9STRA</name>
<dbReference type="SUPFAM" id="SSF52047">
    <property type="entry name" value="RNI-like"/>
    <property type="match status" value="1"/>
</dbReference>
<keyword evidence="4" id="KW-1185">Reference proteome</keyword>
<dbReference type="Gene3D" id="1.20.1280.50">
    <property type="match status" value="1"/>
</dbReference>
<evidence type="ECO:0000259" key="2">
    <source>
        <dbReference type="SMART" id="SM00256"/>
    </source>
</evidence>
<dbReference type="Pfam" id="PF00646">
    <property type="entry name" value="F-box"/>
    <property type="match status" value="1"/>
</dbReference>
<feature type="domain" description="F-box" evidence="2">
    <location>
        <begin position="30"/>
        <end position="70"/>
    </location>
</feature>
<protein>
    <recommendedName>
        <fullName evidence="2">F-box domain-containing protein</fullName>
    </recommendedName>
</protein>
<dbReference type="InterPro" id="IPR032675">
    <property type="entry name" value="LRR_dom_sf"/>
</dbReference>
<dbReference type="InterPro" id="IPR001810">
    <property type="entry name" value="F-box_dom"/>
</dbReference>
<evidence type="ECO:0000256" key="1">
    <source>
        <dbReference type="SAM" id="MobiDB-lite"/>
    </source>
</evidence>
<gene>
    <name evidence="3" type="ORF">QTG54_014807</name>
</gene>
<dbReference type="CDD" id="cd09917">
    <property type="entry name" value="F-box_SF"/>
    <property type="match status" value="1"/>
</dbReference>
<feature type="compositionally biased region" description="Basic residues" evidence="1">
    <location>
        <begin position="1"/>
        <end position="11"/>
    </location>
</feature>
<evidence type="ECO:0000313" key="3">
    <source>
        <dbReference type="EMBL" id="KAK1734559.1"/>
    </source>
</evidence>